<dbReference type="GO" id="GO:0003735">
    <property type="term" value="F:structural constituent of ribosome"/>
    <property type="evidence" value="ECO:0007669"/>
    <property type="project" value="TreeGrafter"/>
</dbReference>
<dbReference type="CDD" id="cd00164">
    <property type="entry name" value="S1_like"/>
    <property type="match status" value="1"/>
</dbReference>
<name>A0A2P6FFE7_9MOLU</name>
<feature type="domain" description="S1 motif" evidence="1">
    <location>
        <begin position="5"/>
        <end position="73"/>
    </location>
</feature>
<dbReference type="OrthoDB" id="9810507at2"/>
<accession>A0A2P6FFE7</accession>
<evidence type="ECO:0000313" key="2">
    <source>
        <dbReference type="EMBL" id="PQM32173.1"/>
    </source>
</evidence>
<proteinExistence type="predicted"/>
<organism evidence="2 3">
    <name type="scientific">Spiroplasma poulsonii</name>
    <dbReference type="NCBI Taxonomy" id="2138"/>
    <lineage>
        <taxon>Bacteria</taxon>
        <taxon>Bacillati</taxon>
        <taxon>Mycoplasmatota</taxon>
        <taxon>Mollicutes</taxon>
        <taxon>Entomoplasmatales</taxon>
        <taxon>Spiroplasmataceae</taxon>
        <taxon>Spiroplasma</taxon>
    </lineage>
</organism>
<dbReference type="SUPFAM" id="SSF50249">
    <property type="entry name" value="Nucleic acid-binding proteins"/>
    <property type="match status" value="1"/>
</dbReference>
<dbReference type="GO" id="GO:0006412">
    <property type="term" value="P:translation"/>
    <property type="evidence" value="ECO:0007669"/>
    <property type="project" value="TreeGrafter"/>
</dbReference>
<dbReference type="RefSeq" id="WP_040094168.1">
    <property type="nucleotide sequence ID" value="NZ_CM020866.1"/>
</dbReference>
<dbReference type="PANTHER" id="PTHR10724">
    <property type="entry name" value="30S RIBOSOMAL PROTEIN S1"/>
    <property type="match status" value="1"/>
</dbReference>
<dbReference type="InterPro" id="IPR003029">
    <property type="entry name" value="S1_domain"/>
</dbReference>
<dbReference type="AlphaFoldDB" id="A0A2P6FFE7"/>
<dbReference type="SMART" id="SM00316">
    <property type="entry name" value="S1"/>
    <property type="match status" value="1"/>
</dbReference>
<evidence type="ECO:0000313" key="3">
    <source>
        <dbReference type="Proteomes" id="UP000031565"/>
    </source>
</evidence>
<gene>
    <name evidence="2" type="primary">yugI_13</name>
    <name evidence="2" type="ORF">SMSRO_SF020730</name>
</gene>
<dbReference type="PROSITE" id="PS50126">
    <property type="entry name" value="S1"/>
    <property type="match status" value="1"/>
</dbReference>
<sequence length="108" mass="12512">MYKKGNKVNVKITNVTPYGAFCREEKADGLIHISEVSDYFVKDIKDFFDIGDEIEVEVLDFNTVRKHLKLSYKNCHPELLKNDDGNEIQEKSPSLEKSLNTNYLINKK</sequence>
<dbReference type="InterPro" id="IPR012340">
    <property type="entry name" value="NA-bd_OB-fold"/>
</dbReference>
<dbReference type="InterPro" id="IPR050437">
    <property type="entry name" value="Ribos_protein_bS1-like"/>
</dbReference>
<dbReference type="Gene3D" id="2.40.50.140">
    <property type="entry name" value="Nucleic acid-binding proteins"/>
    <property type="match status" value="1"/>
</dbReference>
<protein>
    <submittedName>
        <fullName evidence="2">General stress protein 13</fullName>
    </submittedName>
</protein>
<dbReference type="Pfam" id="PF00575">
    <property type="entry name" value="S1"/>
    <property type="match status" value="1"/>
</dbReference>
<evidence type="ECO:0000259" key="1">
    <source>
        <dbReference type="PROSITE" id="PS50126"/>
    </source>
</evidence>
<dbReference type="Proteomes" id="UP000031565">
    <property type="component" value="Unassembled WGS sequence"/>
</dbReference>
<dbReference type="GO" id="GO:0003729">
    <property type="term" value="F:mRNA binding"/>
    <property type="evidence" value="ECO:0007669"/>
    <property type="project" value="TreeGrafter"/>
</dbReference>
<keyword evidence="3" id="KW-1185">Reference proteome</keyword>
<comment type="caution">
    <text evidence="2">The sequence shown here is derived from an EMBL/GenBank/DDBJ whole genome shotgun (WGS) entry which is preliminary data.</text>
</comment>
<dbReference type="EMBL" id="JTLV02000001">
    <property type="protein sequence ID" value="PQM32173.1"/>
    <property type="molecule type" value="Genomic_DNA"/>
</dbReference>
<reference evidence="2 3" key="1">
    <citation type="journal article" date="2015" name="MBio">
        <title>Genome sequence of the Drosophila melanogaster male-killing Spiroplasma strain MSRO endosymbiont.</title>
        <authorList>
            <person name="Paredes J.C."/>
            <person name="Herren J.K."/>
            <person name="Schupfer F."/>
            <person name="Marin R."/>
            <person name="Claverol S."/>
            <person name="Kuo C.H."/>
            <person name="Lemaitre B."/>
            <person name="Beven L."/>
        </authorList>
    </citation>
    <scope>NUCLEOTIDE SEQUENCE [LARGE SCALE GENOMIC DNA]</scope>
    <source>
        <strain evidence="2 3">MSRO</strain>
    </source>
</reference>